<evidence type="ECO:0000313" key="1">
    <source>
        <dbReference type="EMBL" id="CAH9109955.1"/>
    </source>
</evidence>
<protein>
    <submittedName>
        <fullName evidence="1">Uncharacterized protein</fullName>
    </submittedName>
</protein>
<evidence type="ECO:0000313" key="2">
    <source>
        <dbReference type="Proteomes" id="UP001152484"/>
    </source>
</evidence>
<gene>
    <name evidence="1" type="ORF">CEURO_LOCUS18655</name>
</gene>
<dbReference type="EMBL" id="CAMAPE010000053">
    <property type="protein sequence ID" value="CAH9109955.1"/>
    <property type="molecule type" value="Genomic_DNA"/>
</dbReference>
<keyword evidence="2" id="KW-1185">Reference proteome</keyword>
<accession>A0A9P1EIV4</accession>
<reference evidence="1" key="1">
    <citation type="submission" date="2022-07" db="EMBL/GenBank/DDBJ databases">
        <authorList>
            <person name="Macas J."/>
            <person name="Novak P."/>
            <person name="Neumann P."/>
        </authorList>
    </citation>
    <scope>NUCLEOTIDE SEQUENCE</scope>
</reference>
<organism evidence="1 2">
    <name type="scientific">Cuscuta europaea</name>
    <name type="common">European dodder</name>
    <dbReference type="NCBI Taxonomy" id="41803"/>
    <lineage>
        <taxon>Eukaryota</taxon>
        <taxon>Viridiplantae</taxon>
        <taxon>Streptophyta</taxon>
        <taxon>Embryophyta</taxon>
        <taxon>Tracheophyta</taxon>
        <taxon>Spermatophyta</taxon>
        <taxon>Magnoliopsida</taxon>
        <taxon>eudicotyledons</taxon>
        <taxon>Gunneridae</taxon>
        <taxon>Pentapetalae</taxon>
        <taxon>asterids</taxon>
        <taxon>lamiids</taxon>
        <taxon>Solanales</taxon>
        <taxon>Convolvulaceae</taxon>
        <taxon>Cuscuteae</taxon>
        <taxon>Cuscuta</taxon>
        <taxon>Cuscuta subgen. Cuscuta</taxon>
    </lineage>
</organism>
<sequence length="78" mass="9501">MTKILSAIKWIKKEHNGAHAKAKTVRLSFCYTIYWTWRMRNKICFEKAKITVDEMVKQIKYMVYKVIYSMYPIDRITF</sequence>
<proteinExistence type="predicted"/>
<comment type="caution">
    <text evidence="1">The sequence shown here is derived from an EMBL/GenBank/DDBJ whole genome shotgun (WGS) entry which is preliminary data.</text>
</comment>
<dbReference type="AlphaFoldDB" id="A0A9P1EIV4"/>
<name>A0A9P1EIV4_CUSEU</name>
<dbReference type="Proteomes" id="UP001152484">
    <property type="component" value="Unassembled WGS sequence"/>
</dbReference>